<feature type="domain" description="N-acetyltransferase" evidence="1">
    <location>
        <begin position="134"/>
        <end position="231"/>
    </location>
</feature>
<evidence type="ECO:0000259" key="1">
    <source>
        <dbReference type="Pfam" id="PF00583"/>
    </source>
</evidence>
<dbReference type="InterPro" id="IPR016181">
    <property type="entry name" value="Acyl_CoA_acyltransferase"/>
</dbReference>
<dbReference type="GO" id="GO:0016747">
    <property type="term" value="F:acyltransferase activity, transferring groups other than amino-acyl groups"/>
    <property type="evidence" value="ECO:0007669"/>
    <property type="project" value="InterPro"/>
</dbReference>
<dbReference type="EMBL" id="SWFM01000005">
    <property type="protein sequence ID" value="TKD68760.1"/>
    <property type="molecule type" value="Genomic_DNA"/>
</dbReference>
<dbReference type="OrthoDB" id="511027at2"/>
<accession>A0A4U1MEV3</accession>
<organism evidence="2 3">
    <name type="scientific">Guptibacillus hwajinpoensis</name>
    <dbReference type="NCBI Taxonomy" id="208199"/>
    <lineage>
        <taxon>Bacteria</taxon>
        <taxon>Bacillati</taxon>
        <taxon>Bacillota</taxon>
        <taxon>Bacilli</taxon>
        <taxon>Bacillales</taxon>
        <taxon>Guptibacillaceae</taxon>
        <taxon>Guptibacillus</taxon>
    </lineage>
</organism>
<protein>
    <submittedName>
        <fullName evidence="2">GNAT family N-acetyltransferase</fullName>
    </submittedName>
</protein>
<proteinExistence type="predicted"/>
<keyword evidence="2" id="KW-0808">Transferase</keyword>
<dbReference type="Proteomes" id="UP000310541">
    <property type="component" value="Unassembled WGS sequence"/>
</dbReference>
<gene>
    <name evidence="2" type="ORF">FBF83_16295</name>
</gene>
<reference evidence="2 3" key="1">
    <citation type="submission" date="2019-04" db="EMBL/GenBank/DDBJ databases">
        <title>Genome sequence of Bacillus hwajinpoensis strain Y2.</title>
        <authorList>
            <person name="Fair J.L."/>
            <person name="Maclea K.S."/>
        </authorList>
    </citation>
    <scope>NUCLEOTIDE SEQUENCE [LARGE SCALE GENOMIC DNA]</scope>
    <source>
        <strain evidence="2 3">Y2</strain>
    </source>
</reference>
<evidence type="ECO:0000313" key="3">
    <source>
        <dbReference type="Proteomes" id="UP000310541"/>
    </source>
</evidence>
<dbReference type="InterPro" id="IPR000182">
    <property type="entry name" value="GNAT_dom"/>
</dbReference>
<dbReference type="CDD" id="cd04301">
    <property type="entry name" value="NAT_SF"/>
    <property type="match status" value="1"/>
</dbReference>
<sequence>MESILTQSERDAGVKLLDGRPYYLAVENLEKLEPDDELEHFIKRLEELALKEQVQHVTITIDSSFDRNFQQLKKKLYILKSRSLEYINDLSMETLSYNYNCNITFLSADEVGVDVFLHMWEISMSSSMNAPSNYSIEEQYEGMKQEIGVQYKTSCYAVFKEGIPLGVVIPIIEPGTTEEGRLFYYGLLPNQRGKGLGTIVHHIGLKLLKQKGASYYIGSTGIDNEPMQQIFRNNDCVRIREVVTFTKAF</sequence>
<dbReference type="SUPFAM" id="SSF55729">
    <property type="entry name" value="Acyl-CoA N-acyltransferases (Nat)"/>
    <property type="match status" value="1"/>
</dbReference>
<dbReference type="AlphaFoldDB" id="A0A4U1MEV3"/>
<dbReference type="RefSeq" id="WP_136948205.1">
    <property type="nucleotide sequence ID" value="NZ_SWFM01000005.1"/>
</dbReference>
<name>A0A4U1MEV3_9BACL</name>
<comment type="caution">
    <text evidence="2">The sequence shown here is derived from an EMBL/GenBank/DDBJ whole genome shotgun (WGS) entry which is preliminary data.</text>
</comment>
<dbReference type="Gene3D" id="3.40.630.30">
    <property type="match status" value="1"/>
</dbReference>
<evidence type="ECO:0000313" key="2">
    <source>
        <dbReference type="EMBL" id="TKD68760.1"/>
    </source>
</evidence>
<dbReference type="Pfam" id="PF00583">
    <property type="entry name" value="Acetyltransf_1"/>
    <property type="match status" value="1"/>
</dbReference>